<evidence type="ECO:0000313" key="7">
    <source>
        <dbReference type="EMBL" id="ADP71006.1"/>
    </source>
</evidence>
<dbReference type="RefSeq" id="WP_013419402.1">
    <property type="nucleotide sequence ID" value="NC_014664.1"/>
</dbReference>
<name>E3HZH1_RHOVT</name>
<feature type="transmembrane region" description="Helical" evidence="5">
    <location>
        <begin position="43"/>
        <end position="63"/>
    </location>
</feature>
<evidence type="ECO:0000256" key="4">
    <source>
        <dbReference type="ARBA" id="ARBA00037847"/>
    </source>
</evidence>
<evidence type="ECO:0000256" key="3">
    <source>
        <dbReference type="ARBA" id="ARBA00023136"/>
    </source>
</evidence>
<dbReference type="HOGENOM" id="CLU_076026_1_0_5"/>
<sequence>MSSHQDGKLGSSRGEGSNPYLNARREWNERYGDYIAQARNWRLAAILALVMALITGAGLVYVASQSQIVPYVVRVDKLGSAAAVDRADRLVKPDHQLIVASLARFIANIRSVYTDAGAERALLKEAYAMINERGDAYARLNDHMRARDPFERAKTETVMVEVESVLPLSADSWRIEWREETRTRDGSKPQTQHWQATIAITLNPPSDEATIRLNPLGIYINSYSWSQRL</sequence>
<keyword evidence="8" id="KW-1185">Reference proteome</keyword>
<proteinExistence type="predicted"/>
<dbReference type="CDD" id="cd16425">
    <property type="entry name" value="TrbF"/>
    <property type="match status" value="1"/>
</dbReference>
<reference evidence="8" key="1">
    <citation type="journal article" date="2011" name="J. Bacteriol.">
        <title>Genome sequences of eight morphologically diverse alphaproteobacteria.</title>
        <authorList>
            <consortium name="US DOE Joint Genome Institute"/>
            <person name="Brown P.J."/>
            <person name="Kysela D.T."/>
            <person name="Buechlein A."/>
            <person name="Hemmerich C."/>
            <person name="Brun Y.V."/>
        </authorList>
    </citation>
    <scope>NUCLEOTIDE SEQUENCE [LARGE SCALE GENOMIC DNA]</scope>
    <source>
        <strain evidence="8">ATCC 17100 / ATH 3.1.1 / DSM 162 / LMG 4299</strain>
    </source>
</reference>
<dbReference type="Pfam" id="PF04335">
    <property type="entry name" value="VirB8"/>
    <property type="match status" value="1"/>
</dbReference>
<dbReference type="SUPFAM" id="SSF54427">
    <property type="entry name" value="NTF2-like"/>
    <property type="match status" value="1"/>
</dbReference>
<accession>E3HZH1</accession>
<dbReference type="InterPro" id="IPR035658">
    <property type="entry name" value="TrbF"/>
</dbReference>
<keyword evidence="3 5" id="KW-0472">Membrane</keyword>
<evidence type="ECO:0000259" key="6">
    <source>
        <dbReference type="Pfam" id="PF04335"/>
    </source>
</evidence>
<dbReference type="GO" id="GO:0012505">
    <property type="term" value="C:endomembrane system"/>
    <property type="evidence" value="ECO:0007669"/>
    <property type="project" value="UniProtKB-SubCell"/>
</dbReference>
<dbReference type="KEGG" id="rva:Rvan_1759"/>
<organism evidence="7 8">
    <name type="scientific">Rhodomicrobium vannielii (strain ATCC 17100 / DSM 162 / LMG 4299 / NCIMB 10020 / ATH 3.1.1)</name>
    <dbReference type="NCBI Taxonomy" id="648757"/>
    <lineage>
        <taxon>Bacteria</taxon>
        <taxon>Pseudomonadati</taxon>
        <taxon>Pseudomonadota</taxon>
        <taxon>Alphaproteobacteria</taxon>
        <taxon>Hyphomicrobiales</taxon>
        <taxon>Hyphomicrobiaceae</taxon>
        <taxon>Rhodomicrobium</taxon>
    </lineage>
</organism>
<dbReference type="EMBL" id="CP002292">
    <property type="protein sequence ID" value="ADP71006.1"/>
    <property type="molecule type" value="Genomic_DNA"/>
</dbReference>
<feature type="domain" description="Bacterial virulence protein VirB8" evidence="6">
    <location>
        <begin position="23"/>
        <end position="227"/>
    </location>
</feature>
<evidence type="ECO:0000256" key="2">
    <source>
        <dbReference type="ARBA" id="ARBA00022989"/>
    </source>
</evidence>
<dbReference type="GO" id="GO:0016020">
    <property type="term" value="C:membrane"/>
    <property type="evidence" value="ECO:0007669"/>
    <property type="project" value="InterPro"/>
</dbReference>
<dbReference type="AlphaFoldDB" id="E3HZH1"/>
<dbReference type="STRING" id="648757.Rvan_1759"/>
<evidence type="ECO:0000256" key="1">
    <source>
        <dbReference type="ARBA" id="ARBA00022692"/>
    </source>
</evidence>
<dbReference type="NCBIfam" id="NF010446">
    <property type="entry name" value="PRK13872.1"/>
    <property type="match status" value="1"/>
</dbReference>
<dbReference type="InterPro" id="IPR032710">
    <property type="entry name" value="NTF2-like_dom_sf"/>
</dbReference>
<dbReference type="OrthoDB" id="597581at2"/>
<evidence type="ECO:0000256" key="5">
    <source>
        <dbReference type="SAM" id="Phobius"/>
    </source>
</evidence>
<gene>
    <name evidence="7" type="ordered locus">Rvan_1759</name>
</gene>
<evidence type="ECO:0000313" key="8">
    <source>
        <dbReference type="Proteomes" id="UP000001399"/>
    </source>
</evidence>
<keyword evidence="1 5" id="KW-0812">Transmembrane</keyword>
<dbReference type="InterPro" id="IPR007430">
    <property type="entry name" value="VirB8"/>
</dbReference>
<comment type="subcellular location">
    <subcellularLocation>
        <location evidence="4">Endomembrane system</location>
        <topology evidence="4">Single-pass membrane protein</topology>
    </subcellularLocation>
</comment>
<dbReference type="Gene3D" id="3.10.450.230">
    <property type="entry name" value="VirB8 protein"/>
    <property type="match status" value="1"/>
</dbReference>
<keyword evidence="2 5" id="KW-1133">Transmembrane helix</keyword>
<protein>
    <submittedName>
        <fullName evidence="7">Conjugal transfer protein</fullName>
    </submittedName>
</protein>
<dbReference type="eggNOG" id="COG3701">
    <property type="taxonomic scope" value="Bacteria"/>
</dbReference>
<dbReference type="Proteomes" id="UP000001399">
    <property type="component" value="Chromosome"/>
</dbReference>